<gene>
    <name evidence="5" type="ORF">A9Z60_05120</name>
</gene>
<accession>A0A1B8PHS3</accession>
<sequence length="393" mass="44777">MSKPQNCLLGDLIEFQRGYDLPKSKFVHGKYPVQSSNGILGYHHEYKVKAPSITIGRSGTVGIPHLIKTNFFPHNTALFVKDFKGNDVEYIYYLLKNLKLNEYKTGSGVPTMNRNHLHPLKIQAFLGIPTQKSIAHILSTLDQKIAINNQINTQLEQMAKTLYDYWFVQFDFPDENGKPYKSSGGEMVYNETLKREIPKGWEVKGLGEVEPNIITGKTPSTQNEEFFNGNIPFITIGDIRNNMFIFQTEQKLSKTGAESQSSKYLPKDSLCVSCIATVGLIGFTTQKSQTNQQINSIIFKNKYNGPYFYFYLKDYFFVGKAKTGNTFANMNKGDFANIKMIYPSSNIIEKFFQNIVYSFQKIKKLQKQNQQLAQLRDFLLPMLMNGQVGVGDD</sequence>
<keyword evidence="5" id="KW-0378">Hydrolase</keyword>
<evidence type="ECO:0000256" key="1">
    <source>
        <dbReference type="ARBA" id="ARBA00010923"/>
    </source>
</evidence>
<evidence type="ECO:0000313" key="5">
    <source>
        <dbReference type="EMBL" id="OBX48761.1"/>
    </source>
</evidence>
<feature type="domain" description="Type I restriction modification DNA specificity" evidence="4">
    <location>
        <begin position="9"/>
        <end position="157"/>
    </location>
</feature>
<dbReference type="Gene3D" id="1.10.287.1120">
    <property type="entry name" value="Bipartite methylase S protein"/>
    <property type="match status" value="1"/>
</dbReference>
<dbReference type="GO" id="GO:0003677">
    <property type="term" value="F:DNA binding"/>
    <property type="evidence" value="ECO:0007669"/>
    <property type="project" value="UniProtKB-KW"/>
</dbReference>
<reference evidence="5 6" key="1">
    <citation type="submission" date="2016-06" db="EMBL/GenBank/DDBJ databases">
        <title>Draft genome of Moraxella nonliquefaciens CCUG 60284.</title>
        <authorList>
            <person name="Salva-Serra F."/>
            <person name="Engstrom-Jakobsson H."/>
            <person name="Thorell K."/>
            <person name="Gonzales-Siles L."/>
            <person name="Karlsson R."/>
            <person name="Boulund F."/>
            <person name="Engstrand L."/>
            <person name="Kristiansson E."/>
            <person name="Moore E."/>
        </authorList>
    </citation>
    <scope>NUCLEOTIDE SEQUENCE [LARGE SCALE GENOMIC DNA]</scope>
    <source>
        <strain evidence="5 6">CCUG 60284</strain>
    </source>
</reference>
<dbReference type="InterPro" id="IPR044946">
    <property type="entry name" value="Restrct_endonuc_typeI_TRD_sf"/>
</dbReference>
<dbReference type="PANTHER" id="PTHR30408:SF13">
    <property type="entry name" value="TYPE I RESTRICTION ENZYME HINDI SPECIFICITY SUBUNIT"/>
    <property type="match status" value="1"/>
</dbReference>
<feature type="domain" description="Type I restriction modification DNA specificity" evidence="4">
    <location>
        <begin position="198"/>
        <end position="366"/>
    </location>
</feature>
<evidence type="ECO:0000256" key="2">
    <source>
        <dbReference type="ARBA" id="ARBA00022747"/>
    </source>
</evidence>
<dbReference type="InterPro" id="IPR052021">
    <property type="entry name" value="Type-I_RS_S_subunit"/>
</dbReference>
<dbReference type="OrthoDB" id="9798929at2"/>
<keyword evidence="2" id="KW-0680">Restriction system</keyword>
<dbReference type="InterPro" id="IPR000055">
    <property type="entry name" value="Restrct_endonuc_typeI_TRD"/>
</dbReference>
<comment type="similarity">
    <text evidence="1">Belongs to the type-I restriction system S methylase family.</text>
</comment>
<dbReference type="SUPFAM" id="SSF116734">
    <property type="entry name" value="DNA methylase specificity domain"/>
    <property type="match status" value="2"/>
</dbReference>
<keyword evidence="3" id="KW-0238">DNA-binding</keyword>
<proteinExistence type="inferred from homology"/>
<dbReference type="Gene3D" id="3.90.220.20">
    <property type="entry name" value="DNA methylase specificity domains"/>
    <property type="match status" value="2"/>
</dbReference>
<dbReference type="RefSeq" id="WP_066894252.1">
    <property type="nucleotide sequence ID" value="NZ_LZDN01000043.1"/>
</dbReference>
<keyword evidence="5" id="KW-0540">Nuclease</keyword>
<evidence type="ECO:0000256" key="3">
    <source>
        <dbReference type="ARBA" id="ARBA00023125"/>
    </source>
</evidence>
<comment type="caution">
    <text evidence="5">The sequence shown here is derived from an EMBL/GenBank/DDBJ whole genome shotgun (WGS) entry which is preliminary data.</text>
</comment>
<keyword evidence="5" id="KW-0255">Endonuclease</keyword>
<dbReference type="CDD" id="cd17267">
    <property type="entry name" value="RMtype1_S_EcoAO83I-TRD1-CR1_like"/>
    <property type="match status" value="1"/>
</dbReference>
<dbReference type="PANTHER" id="PTHR30408">
    <property type="entry name" value="TYPE-1 RESTRICTION ENZYME ECOKI SPECIFICITY PROTEIN"/>
    <property type="match status" value="1"/>
</dbReference>
<dbReference type="Proteomes" id="UP000092671">
    <property type="component" value="Unassembled WGS sequence"/>
</dbReference>
<organism evidence="5 6">
    <name type="scientific">Moraxella nonliquefaciens</name>
    <dbReference type="NCBI Taxonomy" id="478"/>
    <lineage>
        <taxon>Bacteria</taxon>
        <taxon>Pseudomonadati</taxon>
        <taxon>Pseudomonadota</taxon>
        <taxon>Gammaproteobacteria</taxon>
        <taxon>Moraxellales</taxon>
        <taxon>Moraxellaceae</taxon>
        <taxon>Moraxella</taxon>
    </lineage>
</organism>
<dbReference type="GO" id="GO:0009307">
    <property type="term" value="P:DNA restriction-modification system"/>
    <property type="evidence" value="ECO:0007669"/>
    <property type="project" value="UniProtKB-KW"/>
</dbReference>
<evidence type="ECO:0000259" key="4">
    <source>
        <dbReference type="Pfam" id="PF01420"/>
    </source>
</evidence>
<dbReference type="AlphaFoldDB" id="A0A1B8PHS3"/>
<dbReference type="CDD" id="cd17251">
    <property type="entry name" value="RMtype1_S_HinAWORF1578P-TRD2-CR2_like"/>
    <property type="match status" value="1"/>
</dbReference>
<protein>
    <submittedName>
        <fullName evidence="5">Restriction endonuclease</fullName>
    </submittedName>
</protein>
<name>A0A1B8PHS3_MORNO</name>
<dbReference type="GO" id="GO:0004519">
    <property type="term" value="F:endonuclease activity"/>
    <property type="evidence" value="ECO:0007669"/>
    <property type="project" value="UniProtKB-KW"/>
</dbReference>
<evidence type="ECO:0000313" key="6">
    <source>
        <dbReference type="Proteomes" id="UP000092671"/>
    </source>
</evidence>
<dbReference type="EMBL" id="LZDN01000043">
    <property type="protein sequence ID" value="OBX48761.1"/>
    <property type="molecule type" value="Genomic_DNA"/>
</dbReference>
<dbReference type="Pfam" id="PF01420">
    <property type="entry name" value="Methylase_S"/>
    <property type="match status" value="2"/>
</dbReference>